<dbReference type="Gene3D" id="2.60.120.620">
    <property type="entry name" value="q2cbj1_9rhob like domain"/>
    <property type="match status" value="1"/>
</dbReference>
<dbReference type="AlphaFoldDB" id="A0A0K8R3R5"/>
<sequence length="126" mass="14254">MIYMTDVEEGGATVFPSLGIRLTPKKGGRRVLVEPKGKRGRRQAHNARRLSRPLRIQVDRQQVVLVLQQRVPCTPAPQTGMLPWRPWCDLFSKTSCRSPTNVAIHQLSVSCLFISHEYFGRIAACK</sequence>
<protein>
    <submittedName>
        <fullName evidence="1">Putative prolyl 4-hydroxylase alpha polypeptide i</fullName>
    </submittedName>
</protein>
<dbReference type="EMBL" id="GADI01008011">
    <property type="protein sequence ID" value="JAA65797.1"/>
    <property type="molecule type" value="mRNA"/>
</dbReference>
<name>A0A0K8R3R5_IXORI</name>
<evidence type="ECO:0000313" key="1">
    <source>
        <dbReference type="EMBL" id="JAA65797.1"/>
    </source>
</evidence>
<accession>A0A0K8R3R5</accession>
<organism evidence="1">
    <name type="scientific">Ixodes ricinus</name>
    <name type="common">Common tick</name>
    <name type="synonym">Acarus ricinus</name>
    <dbReference type="NCBI Taxonomy" id="34613"/>
    <lineage>
        <taxon>Eukaryota</taxon>
        <taxon>Metazoa</taxon>
        <taxon>Ecdysozoa</taxon>
        <taxon>Arthropoda</taxon>
        <taxon>Chelicerata</taxon>
        <taxon>Arachnida</taxon>
        <taxon>Acari</taxon>
        <taxon>Parasitiformes</taxon>
        <taxon>Ixodida</taxon>
        <taxon>Ixodoidea</taxon>
        <taxon>Ixodidae</taxon>
        <taxon>Ixodinae</taxon>
        <taxon>Ixodes</taxon>
    </lineage>
</organism>
<proteinExistence type="evidence at transcript level"/>
<reference evidence="1" key="1">
    <citation type="submission" date="2012-12" db="EMBL/GenBank/DDBJ databases">
        <title>Identification and characterization of a phenylalanine ammonia-lyase gene family in Isatis indigotica Fort.</title>
        <authorList>
            <person name="Liu Q."/>
            <person name="Chen J."/>
            <person name="Zhou X."/>
            <person name="Di P."/>
            <person name="Xiao Y."/>
            <person name="Xuan H."/>
            <person name="Zhang L."/>
            <person name="Chen W."/>
        </authorList>
    </citation>
    <scope>NUCLEOTIDE SEQUENCE</scope>
    <source>
        <tissue evidence="1">Salivary gland</tissue>
    </source>
</reference>